<dbReference type="AlphaFoldDB" id="A0A1F5RJT3"/>
<keyword evidence="5" id="KW-0694">RNA-binding</keyword>
<dbReference type="Pfam" id="PF00573">
    <property type="entry name" value="Ribosomal_L4"/>
    <property type="match status" value="1"/>
</dbReference>
<evidence type="ECO:0000313" key="8">
    <source>
        <dbReference type="Proteomes" id="UP000177691"/>
    </source>
</evidence>
<name>A0A1F5RJT3_9BACT</name>
<comment type="caution">
    <text evidence="7">The sequence shown here is derived from an EMBL/GenBank/DDBJ whole genome shotgun (WGS) entry which is preliminary data.</text>
</comment>
<evidence type="ECO:0000256" key="2">
    <source>
        <dbReference type="ARBA" id="ARBA00022980"/>
    </source>
</evidence>
<dbReference type="PANTHER" id="PTHR10746">
    <property type="entry name" value="50S RIBOSOMAL PROTEIN L4"/>
    <property type="match status" value="1"/>
</dbReference>
<dbReference type="GO" id="GO:0005840">
    <property type="term" value="C:ribosome"/>
    <property type="evidence" value="ECO:0007669"/>
    <property type="project" value="UniProtKB-KW"/>
</dbReference>
<dbReference type="GO" id="GO:1990904">
    <property type="term" value="C:ribonucleoprotein complex"/>
    <property type="evidence" value="ECO:0007669"/>
    <property type="project" value="UniProtKB-KW"/>
</dbReference>
<evidence type="ECO:0000313" key="7">
    <source>
        <dbReference type="EMBL" id="OGF14655.1"/>
    </source>
</evidence>
<reference evidence="7 8" key="1">
    <citation type="journal article" date="2016" name="Nat. Commun.">
        <title>Thousands of microbial genomes shed light on interconnected biogeochemical processes in an aquifer system.</title>
        <authorList>
            <person name="Anantharaman K."/>
            <person name="Brown C.T."/>
            <person name="Hug L.A."/>
            <person name="Sharon I."/>
            <person name="Castelle C.J."/>
            <person name="Probst A.J."/>
            <person name="Thomas B.C."/>
            <person name="Singh A."/>
            <person name="Wilkins M.J."/>
            <person name="Karaoz U."/>
            <person name="Brodie E.L."/>
            <person name="Williams K.H."/>
            <person name="Hubbard S.S."/>
            <person name="Banfield J.F."/>
        </authorList>
    </citation>
    <scope>NUCLEOTIDE SEQUENCE [LARGE SCALE GENOMIC DNA]</scope>
</reference>
<evidence type="ECO:0000256" key="5">
    <source>
        <dbReference type="HAMAP-Rule" id="MF_01328"/>
    </source>
</evidence>
<keyword evidence="3 5" id="KW-0687">Ribonucleoprotein</keyword>
<comment type="subunit">
    <text evidence="5">Part of the 50S ribosomal subunit.</text>
</comment>
<gene>
    <name evidence="5" type="primary">rplD</name>
    <name evidence="7" type="ORF">A3D54_03220</name>
</gene>
<comment type="function">
    <text evidence="5">One of the primary rRNA binding proteins, this protein initially binds near the 5'-end of the 23S rRNA. It is important during the early stages of 50S assembly. It makes multiple contacts with different domains of the 23S rRNA in the assembled 50S subunit and ribosome.</text>
</comment>
<evidence type="ECO:0000256" key="1">
    <source>
        <dbReference type="ARBA" id="ARBA00010528"/>
    </source>
</evidence>
<dbReference type="EMBL" id="MFFU01000061">
    <property type="protein sequence ID" value="OGF14655.1"/>
    <property type="molecule type" value="Genomic_DNA"/>
</dbReference>
<protein>
    <recommendedName>
        <fullName evidence="4 5">Large ribosomal subunit protein uL4</fullName>
    </recommendedName>
</protein>
<dbReference type="GO" id="GO:0019843">
    <property type="term" value="F:rRNA binding"/>
    <property type="evidence" value="ECO:0007669"/>
    <property type="project" value="UniProtKB-UniRule"/>
</dbReference>
<sequence>MKVKVYNQQAEAVGEQELNPAVFAVPASAALVHQVAVAQTANARQTLAHTKTKAEVRGGGRKPWRQKGTGRARAGSIRSPLWKGGGVTFGPRKDRNFAKKINIKMKRKATLGVLSDRVRSGNLILVDKLELPAAKTKQAAAIIADFLHKVFIADKKTKPASPARQASKKTSILIMIADKNEPVEIAMRNLAGVNLIKTNNINILDLLKYRNIMLTVAAAQQLEKQYSKQVTSNK</sequence>
<proteinExistence type="inferred from homology"/>
<dbReference type="HAMAP" id="MF_01328_B">
    <property type="entry name" value="Ribosomal_uL4_B"/>
    <property type="match status" value="1"/>
</dbReference>
<feature type="compositionally biased region" description="Basic residues" evidence="6">
    <location>
        <begin position="59"/>
        <end position="70"/>
    </location>
</feature>
<comment type="similarity">
    <text evidence="1 5">Belongs to the universal ribosomal protein uL4 family.</text>
</comment>
<evidence type="ECO:0000256" key="6">
    <source>
        <dbReference type="SAM" id="MobiDB-lite"/>
    </source>
</evidence>
<dbReference type="InterPro" id="IPR002136">
    <property type="entry name" value="Ribosomal_uL4"/>
</dbReference>
<dbReference type="InterPro" id="IPR023574">
    <property type="entry name" value="Ribosomal_uL4_dom_sf"/>
</dbReference>
<dbReference type="SUPFAM" id="SSF52166">
    <property type="entry name" value="Ribosomal protein L4"/>
    <property type="match status" value="1"/>
</dbReference>
<evidence type="ECO:0000256" key="4">
    <source>
        <dbReference type="ARBA" id="ARBA00035244"/>
    </source>
</evidence>
<dbReference type="PANTHER" id="PTHR10746:SF6">
    <property type="entry name" value="LARGE RIBOSOMAL SUBUNIT PROTEIN UL4M"/>
    <property type="match status" value="1"/>
</dbReference>
<evidence type="ECO:0000256" key="3">
    <source>
        <dbReference type="ARBA" id="ARBA00023274"/>
    </source>
</evidence>
<keyword evidence="5" id="KW-0699">rRNA-binding</keyword>
<feature type="region of interest" description="Disordered" evidence="6">
    <location>
        <begin position="49"/>
        <end position="77"/>
    </location>
</feature>
<dbReference type="GO" id="GO:0003735">
    <property type="term" value="F:structural constituent of ribosome"/>
    <property type="evidence" value="ECO:0007669"/>
    <property type="project" value="InterPro"/>
</dbReference>
<organism evidence="7 8">
    <name type="scientific">Candidatus Falkowbacteria bacterium RIFCSPHIGHO2_02_FULL_45_15</name>
    <dbReference type="NCBI Taxonomy" id="1797987"/>
    <lineage>
        <taxon>Bacteria</taxon>
        <taxon>Candidatus Falkowiibacteriota</taxon>
    </lineage>
</organism>
<keyword evidence="2 5" id="KW-0689">Ribosomal protein</keyword>
<dbReference type="Gene3D" id="3.40.1370.10">
    <property type="match status" value="1"/>
</dbReference>
<accession>A0A1F5RJT3</accession>
<dbReference type="GO" id="GO:0006412">
    <property type="term" value="P:translation"/>
    <property type="evidence" value="ECO:0007669"/>
    <property type="project" value="UniProtKB-UniRule"/>
</dbReference>
<dbReference type="InterPro" id="IPR013005">
    <property type="entry name" value="Ribosomal_uL4-like"/>
</dbReference>
<dbReference type="NCBIfam" id="TIGR03953">
    <property type="entry name" value="rplD_bact"/>
    <property type="match status" value="1"/>
</dbReference>
<comment type="function">
    <text evidence="5">Forms part of the polypeptide exit tunnel.</text>
</comment>
<dbReference type="Proteomes" id="UP000177691">
    <property type="component" value="Unassembled WGS sequence"/>
</dbReference>